<evidence type="ECO:0000256" key="1">
    <source>
        <dbReference type="SAM" id="MobiDB-lite"/>
    </source>
</evidence>
<evidence type="ECO:0000313" key="3">
    <source>
        <dbReference type="Proteomes" id="UP001152523"/>
    </source>
</evidence>
<reference evidence="2" key="1">
    <citation type="submission" date="2022-07" db="EMBL/GenBank/DDBJ databases">
        <authorList>
            <person name="Macas J."/>
            <person name="Novak P."/>
            <person name="Neumann P."/>
        </authorList>
    </citation>
    <scope>NUCLEOTIDE SEQUENCE</scope>
</reference>
<feature type="compositionally biased region" description="Acidic residues" evidence="1">
    <location>
        <begin position="109"/>
        <end position="118"/>
    </location>
</feature>
<dbReference type="AlphaFoldDB" id="A0AAV0FU07"/>
<feature type="region of interest" description="Disordered" evidence="1">
    <location>
        <begin position="1"/>
        <end position="123"/>
    </location>
</feature>
<feature type="compositionally biased region" description="Basic and acidic residues" evidence="1">
    <location>
        <begin position="43"/>
        <end position="64"/>
    </location>
</feature>
<name>A0AAV0FU07_9ASTE</name>
<organism evidence="2 3">
    <name type="scientific">Cuscuta epithymum</name>
    <dbReference type="NCBI Taxonomy" id="186058"/>
    <lineage>
        <taxon>Eukaryota</taxon>
        <taxon>Viridiplantae</taxon>
        <taxon>Streptophyta</taxon>
        <taxon>Embryophyta</taxon>
        <taxon>Tracheophyta</taxon>
        <taxon>Spermatophyta</taxon>
        <taxon>Magnoliopsida</taxon>
        <taxon>eudicotyledons</taxon>
        <taxon>Gunneridae</taxon>
        <taxon>Pentapetalae</taxon>
        <taxon>asterids</taxon>
        <taxon>lamiids</taxon>
        <taxon>Solanales</taxon>
        <taxon>Convolvulaceae</taxon>
        <taxon>Cuscuteae</taxon>
        <taxon>Cuscuta</taxon>
        <taxon>Cuscuta subgen. Cuscuta</taxon>
    </lineage>
</organism>
<evidence type="ECO:0000313" key="2">
    <source>
        <dbReference type="EMBL" id="CAH9138532.1"/>
    </source>
</evidence>
<sequence>MERGRHSVDVGNLQRNRKREIASTRPTSRKGKGKARAESSFQSRDDFETDYQRRDDMMMSDEHLQNLLSQNDPRFAQEQPIPTTIDEEELEDDDAEEDAGGDGTHGTPDDEQDLEDEGGSTQTDRKIDLRHWLLNFSAVSFNSIYGISSSASPSFRPENSSTPQLRTNQIAFQFSSLNSSLEQIDC</sequence>
<comment type="caution">
    <text evidence="2">The sequence shown here is derived from an EMBL/GenBank/DDBJ whole genome shotgun (WGS) entry which is preliminary data.</text>
</comment>
<proteinExistence type="predicted"/>
<feature type="compositionally biased region" description="Acidic residues" evidence="1">
    <location>
        <begin position="85"/>
        <end position="100"/>
    </location>
</feature>
<dbReference type="EMBL" id="CAMAPF010001010">
    <property type="protein sequence ID" value="CAH9138532.1"/>
    <property type="molecule type" value="Genomic_DNA"/>
</dbReference>
<dbReference type="Proteomes" id="UP001152523">
    <property type="component" value="Unassembled WGS sequence"/>
</dbReference>
<protein>
    <submittedName>
        <fullName evidence="2">Uncharacterized protein</fullName>
    </submittedName>
</protein>
<accession>A0AAV0FU07</accession>
<keyword evidence="3" id="KW-1185">Reference proteome</keyword>
<gene>
    <name evidence="2" type="ORF">CEPIT_LOCUS36878</name>
</gene>